<organism evidence="1 2">
    <name type="scientific">Holotrichia oblita</name>
    <name type="common">Chafer beetle</name>
    <dbReference type="NCBI Taxonomy" id="644536"/>
    <lineage>
        <taxon>Eukaryota</taxon>
        <taxon>Metazoa</taxon>
        <taxon>Ecdysozoa</taxon>
        <taxon>Arthropoda</taxon>
        <taxon>Hexapoda</taxon>
        <taxon>Insecta</taxon>
        <taxon>Pterygota</taxon>
        <taxon>Neoptera</taxon>
        <taxon>Endopterygota</taxon>
        <taxon>Coleoptera</taxon>
        <taxon>Polyphaga</taxon>
        <taxon>Scarabaeiformia</taxon>
        <taxon>Scarabaeidae</taxon>
        <taxon>Melolonthinae</taxon>
        <taxon>Holotrichia</taxon>
    </lineage>
</organism>
<reference evidence="1" key="1">
    <citation type="submission" date="2022-04" db="EMBL/GenBank/DDBJ databases">
        <title>Chromosome-scale genome assembly of Holotrichia oblita Faldermann.</title>
        <authorList>
            <person name="Rongchong L."/>
        </authorList>
    </citation>
    <scope>NUCLEOTIDE SEQUENCE</scope>
    <source>
        <strain evidence="1">81SQS9</strain>
    </source>
</reference>
<comment type="caution">
    <text evidence="1">The sequence shown here is derived from an EMBL/GenBank/DDBJ whole genome shotgun (WGS) entry which is preliminary data.</text>
</comment>
<evidence type="ECO:0000313" key="1">
    <source>
        <dbReference type="EMBL" id="KAI4460044.1"/>
    </source>
</evidence>
<accession>A0ACB9T007</accession>
<keyword evidence="2" id="KW-1185">Reference proteome</keyword>
<dbReference type="EMBL" id="CM043020">
    <property type="protein sequence ID" value="KAI4460044.1"/>
    <property type="molecule type" value="Genomic_DNA"/>
</dbReference>
<evidence type="ECO:0000313" key="2">
    <source>
        <dbReference type="Proteomes" id="UP001056778"/>
    </source>
</evidence>
<name>A0ACB9T007_HOLOL</name>
<protein>
    <submittedName>
        <fullName evidence="1">Cytochrome p450</fullName>
    </submittedName>
</protein>
<proteinExistence type="predicted"/>
<sequence>MFIASVLFTIFVIITAVYVFFKKKYSYWKDRGIECIEPVIPYGNTKPSFTNKSAIGEWVAEIYQTMKAKNVRHAGCYFLTSPIYFPIDLDLIKQIMQNDFVHFTDHRTFYNEKIDPLSANLFALQGQRWRDLRVKLTPTFTSGKMKLMFPIMTEIAEELIKTLQVESRLGPIEVKDISARFTTDVIGNCAFGIECNSLKDPNTEFRTKGSRIFGLTRLEMVLILINFTFPNIMKRLGGRLIPKDTADFFWDVIKTTTDYRIKNNVRRNDALQLLIDMMDNGSQDNDATLTFSELAAQAFVFFVGGFETSSTLMCFALFELSLNEDVQNRLRKEVIEELKRNNGKITYESLFEMRYLDMVINETLRKYPPLPVLTRTCTKDYKVPNSDLLIKKDIDVFISTKGIHYDPEYYPDPQKFDPTRFTEENKNKRHNFAFLPFGEGPRICIGLRFGVMQAKIGLASLIANFKFKLNPKTELPLKLDPRNFLIGILGGVWIDVESV</sequence>
<gene>
    <name evidence="1" type="ORF">MML48_6g00012874</name>
</gene>
<dbReference type="Proteomes" id="UP001056778">
    <property type="component" value="Chromosome 6"/>
</dbReference>